<protein>
    <submittedName>
        <fullName evidence="1">Uncharacterized protein</fullName>
    </submittedName>
</protein>
<comment type="caution">
    <text evidence="1">The sequence shown here is derived from an EMBL/GenBank/DDBJ whole genome shotgun (WGS) entry which is preliminary data.</text>
</comment>
<organism evidence="1 2">
    <name type="scientific">Pedobacter quisquiliarum</name>
    <dbReference type="NCBI Taxonomy" id="1834438"/>
    <lineage>
        <taxon>Bacteria</taxon>
        <taxon>Pseudomonadati</taxon>
        <taxon>Bacteroidota</taxon>
        <taxon>Sphingobacteriia</taxon>
        <taxon>Sphingobacteriales</taxon>
        <taxon>Sphingobacteriaceae</taxon>
        <taxon>Pedobacter</taxon>
    </lineage>
</organism>
<dbReference type="AlphaFoldDB" id="A0A916XDE6"/>
<proteinExistence type="predicted"/>
<accession>A0A916XDE6</accession>
<evidence type="ECO:0000313" key="2">
    <source>
        <dbReference type="Proteomes" id="UP000651668"/>
    </source>
</evidence>
<sequence length="156" mass="18315">MRKFSYEEQTIQLTAAIDIAINAFQLFPPPNWYENNIQRAINTYISLKNSLINPEPRYKNTKSLSYLENDVFTYFQEGSGKTVDFFWAQIKSSGLHYRRENKLARVIKRGKIRNQLEYDFIIDVLVPYQQEGIIGPTETSLLNNLIAAYDEKHRDK</sequence>
<reference evidence="1" key="2">
    <citation type="submission" date="2020-09" db="EMBL/GenBank/DDBJ databases">
        <authorList>
            <person name="Sun Q."/>
            <person name="Zhou Y."/>
        </authorList>
    </citation>
    <scope>NUCLEOTIDE SEQUENCE</scope>
    <source>
        <strain evidence="1">CGMCC 1.15343</strain>
    </source>
</reference>
<dbReference type="RefSeq" id="WP_188626395.1">
    <property type="nucleotide sequence ID" value="NZ_BMIL01000005.1"/>
</dbReference>
<name>A0A916XDE6_9SPHI</name>
<evidence type="ECO:0000313" key="1">
    <source>
        <dbReference type="EMBL" id="GGC63507.1"/>
    </source>
</evidence>
<reference evidence="1" key="1">
    <citation type="journal article" date="2014" name="Int. J. Syst. Evol. Microbiol.">
        <title>Complete genome sequence of Corynebacterium casei LMG S-19264T (=DSM 44701T), isolated from a smear-ripened cheese.</title>
        <authorList>
            <consortium name="US DOE Joint Genome Institute (JGI-PGF)"/>
            <person name="Walter F."/>
            <person name="Albersmeier A."/>
            <person name="Kalinowski J."/>
            <person name="Ruckert C."/>
        </authorList>
    </citation>
    <scope>NUCLEOTIDE SEQUENCE</scope>
    <source>
        <strain evidence="1">CGMCC 1.15343</strain>
    </source>
</reference>
<dbReference type="Proteomes" id="UP000651668">
    <property type="component" value="Unassembled WGS sequence"/>
</dbReference>
<dbReference type="EMBL" id="BMIL01000005">
    <property type="protein sequence ID" value="GGC63507.1"/>
    <property type="molecule type" value="Genomic_DNA"/>
</dbReference>
<keyword evidence="2" id="KW-1185">Reference proteome</keyword>
<gene>
    <name evidence="1" type="ORF">GCM10011387_16410</name>
</gene>